<dbReference type="AlphaFoldDB" id="A0A6A4VVT9"/>
<feature type="region of interest" description="Disordered" evidence="1">
    <location>
        <begin position="68"/>
        <end position="93"/>
    </location>
</feature>
<keyword evidence="2" id="KW-0732">Signal</keyword>
<name>A0A6A4VVT9_AMPAM</name>
<comment type="caution">
    <text evidence="3">The sequence shown here is derived from an EMBL/GenBank/DDBJ whole genome shotgun (WGS) entry which is preliminary data.</text>
</comment>
<evidence type="ECO:0000313" key="4">
    <source>
        <dbReference type="Proteomes" id="UP000440578"/>
    </source>
</evidence>
<evidence type="ECO:0000256" key="1">
    <source>
        <dbReference type="SAM" id="MobiDB-lite"/>
    </source>
</evidence>
<sequence>MMTGGRRSPLLVAAALLLVLTPTAEPYGYGRLAELARRRFSGGLVSGQRLSGLGRHVAAVADSLRAGAARSDSDGDDFRSKLDKELEPALDPPPRRRLELKRFLRRQHHHHKKMMAKNKRLSNKNEICLFKALRRCGNHLITELSSDMTFDHRCSSKEDFLDCMSRMQHGRCHVKHARHGPSRALVQQYQQRLRRLLKATRGCVIGIDLSTETD</sequence>
<protein>
    <submittedName>
        <fullName evidence="3">Uncharacterized protein</fullName>
    </submittedName>
</protein>
<keyword evidence="4" id="KW-1185">Reference proteome</keyword>
<proteinExistence type="predicted"/>
<feature type="signal peptide" evidence="2">
    <location>
        <begin position="1"/>
        <end position="26"/>
    </location>
</feature>
<evidence type="ECO:0000313" key="3">
    <source>
        <dbReference type="EMBL" id="KAF0294922.1"/>
    </source>
</evidence>
<dbReference type="OrthoDB" id="6396910at2759"/>
<dbReference type="EMBL" id="VIIS01001648">
    <property type="protein sequence ID" value="KAF0294922.1"/>
    <property type="molecule type" value="Genomic_DNA"/>
</dbReference>
<reference evidence="3 4" key="1">
    <citation type="submission" date="2019-07" db="EMBL/GenBank/DDBJ databases">
        <title>Draft genome assembly of a fouling barnacle, Amphibalanus amphitrite (Darwin, 1854): The first reference genome for Thecostraca.</title>
        <authorList>
            <person name="Kim W."/>
        </authorList>
    </citation>
    <scope>NUCLEOTIDE SEQUENCE [LARGE SCALE GENOMIC DNA]</scope>
    <source>
        <strain evidence="3">SNU_AA5</strain>
        <tissue evidence="3">Soma without cirri and trophi</tissue>
    </source>
</reference>
<evidence type="ECO:0000256" key="2">
    <source>
        <dbReference type="SAM" id="SignalP"/>
    </source>
</evidence>
<feature type="chain" id="PRO_5025476512" evidence="2">
    <location>
        <begin position="27"/>
        <end position="214"/>
    </location>
</feature>
<gene>
    <name evidence="3" type="ORF">FJT64_007452</name>
</gene>
<accession>A0A6A4VVT9</accession>
<organism evidence="3 4">
    <name type="scientific">Amphibalanus amphitrite</name>
    <name type="common">Striped barnacle</name>
    <name type="synonym">Balanus amphitrite</name>
    <dbReference type="NCBI Taxonomy" id="1232801"/>
    <lineage>
        <taxon>Eukaryota</taxon>
        <taxon>Metazoa</taxon>
        <taxon>Ecdysozoa</taxon>
        <taxon>Arthropoda</taxon>
        <taxon>Crustacea</taxon>
        <taxon>Multicrustacea</taxon>
        <taxon>Cirripedia</taxon>
        <taxon>Thoracica</taxon>
        <taxon>Thoracicalcarea</taxon>
        <taxon>Balanomorpha</taxon>
        <taxon>Balanoidea</taxon>
        <taxon>Balanidae</taxon>
        <taxon>Amphibalaninae</taxon>
        <taxon>Amphibalanus</taxon>
    </lineage>
</organism>
<feature type="compositionally biased region" description="Basic and acidic residues" evidence="1">
    <location>
        <begin position="71"/>
        <end position="93"/>
    </location>
</feature>
<dbReference type="Proteomes" id="UP000440578">
    <property type="component" value="Unassembled WGS sequence"/>
</dbReference>